<evidence type="ECO:0000313" key="2">
    <source>
        <dbReference type="Proteomes" id="UP000276133"/>
    </source>
</evidence>
<name>A0A3M7RTQ6_BRAPC</name>
<gene>
    <name evidence="1" type="ORF">BpHYR1_024248</name>
</gene>
<reference evidence="1 2" key="1">
    <citation type="journal article" date="2018" name="Sci. Rep.">
        <title>Genomic signatures of local adaptation to the degree of environmental predictability in rotifers.</title>
        <authorList>
            <person name="Franch-Gras L."/>
            <person name="Hahn C."/>
            <person name="Garcia-Roger E.M."/>
            <person name="Carmona M.J."/>
            <person name="Serra M."/>
            <person name="Gomez A."/>
        </authorList>
    </citation>
    <scope>NUCLEOTIDE SEQUENCE [LARGE SCALE GENOMIC DNA]</scope>
    <source>
        <strain evidence="1">HYR1</strain>
    </source>
</reference>
<comment type="caution">
    <text evidence="1">The sequence shown here is derived from an EMBL/GenBank/DDBJ whole genome shotgun (WGS) entry which is preliminary data.</text>
</comment>
<dbReference type="Proteomes" id="UP000276133">
    <property type="component" value="Unassembled WGS sequence"/>
</dbReference>
<protein>
    <submittedName>
        <fullName evidence="1">Uncharacterized protein</fullName>
    </submittedName>
</protein>
<dbReference type="EMBL" id="REGN01002634">
    <property type="protein sequence ID" value="RNA26943.1"/>
    <property type="molecule type" value="Genomic_DNA"/>
</dbReference>
<proteinExistence type="predicted"/>
<evidence type="ECO:0000313" key="1">
    <source>
        <dbReference type="EMBL" id="RNA26943.1"/>
    </source>
</evidence>
<sequence>MRLNDKLFEKLRLTINSASSKAVISYKIYFKNLPQHLMNTLIFQCSANHDLSRKNYLALNGPVKKLSLKKSFGKNLKNKLLEGDSLNQNSKTSPKFQSNFHYLNVKRTLFNIRKEAELGLYLGYKGDLFQKKKLLQKFFSVNFPTPKFNLNEEIIKM</sequence>
<dbReference type="AlphaFoldDB" id="A0A3M7RTQ6"/>
<keyword evidence="2" id="KW-1185">Reference proteome</keyword>
<accession>A0A3M7RTQ6</accession>
<organism evidence="1 2">
    <name type="scientific">Brachionus plicatilis</name>
    <name type="common">Marine rotifer</name>
    <name type="synonym">Brachionus muelleri</name>
    <dbReference type="NCBI Taxonomy" id="10195"/>
    <lineage>
        <taxon>Eukaryota</taxon>
        <taxon>Metazoa</taxon>
        <taxon>Spiralia</taxon>
        <taxon>Gnathifera</taxon>
        <taxon>Rotifera</taxon>
        <taxon>Eurotatoria</taxon>
        <taxon>Monogononta</taxon>
        <taxon>Pseudotrocha</taxon>
        <taxon>Ploima</taxon>
        <taxon>Brachionidae</taxon>
        <taxon>Brachionus</taxon>
    </lineage>
</organism>